<comment type="caution">
    <text evidence="1">The sequence shown here is derived from an EMBL/GenBank/DDBJ whole genome shotgun (WGS) entry which is preliminary data.</text>
</comment>
<proteinExistence type="predicted"/>
<accession>A0ABQ4K476</accession>
<keyword evidence="2" id="KW-1185">Reference proteome</keyword>
<dbReference type="EMBL" id="BOQT01000003">
    <property type="protein sequence ID" value="GIN19980.1"/>
    <property type="molecule type" value="Genomic_DNA"/>
</dbReference>
<dbReference type="Proteomes" id="UP000680279">
    <property type="component" value="Unassembled WGS sequence"/>
</dbReference>
<reference evidence="1 2" key="1">
    <citation type="submission" date="2021-03" db="EMBL/GenBank/DDBJ databases">
        <title>Antimicrobial resistance genes in bacteria isolated from Japanese honey, and their potential for conferring macrolide and lincosamide resistance in the American foulbrood pathogen Paenibacillus larvae.</title>
        <authorList>
            <person name="Okamoto M."/>
            <person name="Kumagai M."/>
            <person name="Kanamori H."/>
            <person name="Takamatsu D."/>
        </authorList>
    </citation>
    <scope>NUCLEOTIDE SEQUENCE [LARGE SCALE GENOMIC DNA]</scope>
    <source>
        <strain evidence="1 2">J1TS3</strain>
    </source>
</reference>
<sequence length="76" mass="8821">MIIILIAALAVGQAAMSFVSQYHYVNEIKQYYKKEIRQQLVEGKRAVIENRMLEEMSLIEEQFAHQDGASTLFEKE</sequence>
<gene>
    <name evidence="1" type="ORF">J1TS3_11140</name>
</gene>
<protein>
    <submittedName>
        <fullName evidence="1">Uncharacterized protein</fullName>
    </submittedName>
</protein>
<name>A0ABQ4K476_9BACI</name>
<evidence type="ECO:0000313" key="2">
    <source>
        <dbReference type="Proteomes" id="UP000680279"/>
    </source>
</evidence>
<evidence type="ECO:0000313" key="1">
    <source>
        <dbReference type="EMBL" id="GIN19980.1"/>
    </source>
</evidence>
<organism evidence="1 2">
    <name type="scientific">Siminovitchia fordii</name>
    <dbReference type="NCBI Taxonomy" id="254759"/>
    <lineage>
        <taxon>Bacteria</taxon>
        <taxon>Bacillati</taxon>
        <taxon>Bacillota</taxon>
        <taxon>Bacilli</taxon>
        <taxon>Bacillales</taxon>
        <taxon>Bacillaceae</taxon>
        <taxon>Siminovitchia</taxon>
    </lineage>
</organism>